<dbReference type="AlphaFoldDB" id="A0A935K4P2"/>
<dbReference type="InterPro" id="IPR050229">
    <property type="entry name" value="GlpE_sulfurtransferase"/>
</dbReference>
<dbReference type="InterPro" id="IPR001763">
    <property type="entry name" value="Rhodanese-like_dom"/>
</dbReference>
<dbReference type="Proteomes" id="UP000739411">
    <property type="component" value="Unassembled WGS sequence"/>
</dbReference>
<dbReference type="Pfam" id="PF00581">
    <property type="entry name" value="Rhodanese"/>
    <property type="match status" value="3"/>
</dbReference>
<dbReference type="InterPro" id="IPR036873">
    <property type="entry name" value="Rhodanese-like_dom_sf"/>
</dbReference>
<reference evidence="3 4" key="1">
    <citation type="submission" date="2020-10" db="EMBL/GenBank/DDBJ databases">
        <title>Connecting structure to function with the recovery of over 1000 high-quality activated sludge metagenome-assembled genomes encoding full-length rRNA genes using long-read sequencing.</title>
        <authorList>
            <person name="Singleton C.M."/>
            <person name="Petriglieri F."/>
            <person name="Kristensen J.M."/>
            <person name="Kirkegaard R.H."/>
            <person name="Michaelsen T.Y."/>
            <person name="Andersen M.H."/>
            <person name="Karst S.M."/>
            <person name="Dueholm M.S."/>
            <person name="Nielsen P.H."/>
            <person name="Albertsen M."/>
        </authorList>
    </citation>
    <scope>NUCLEOTIDE SEQUENCE [LARGE SCALE GENOMIC DNA]</scope>
    <source>
        <strain evidence="3">EsbW_18-Q3-R4-48_BATAC.463</strain>
    </source>
</reference>
<dbReference type="PANTHER" id="PTHR43031:SF1">
    <property type="entry name" value="PYRIDINE NUCLEOTIDE-DISULPHIDE OXIDOREDUCTASE"/>
    <property type="match status" value="1"/>
</dbReference>
<keyword evidence="1" id="KW-0732">Signal</keyword>
<feature type="domain" description="Rhodanese" evidence="2">
    <location>
        <begin position="163"/>
        <end position="256"/>
    </location>
</feature>
<evidence type="ECO:0000313" key="4">
    <source>
        <dbReference type="Proteomes" id="UP000739411"/>
    </source>
</evidence>
<name>A0A935K4P2_9RHOO</name>
<dbReference type="SMART" id="SM00450">
    <property type="entry name" value="RHOD"/>
    <property type="match status" value="3"/>
</dbReference>
<dbReference type="SUPFAM" id="SSF52821">
    <property type="entry name" value="Rhodanese/Cell cycle control phosphatase"/>
    <property type="match status" value="3"/>
</dbReference>
<evidence type="ECO:0000313" key="3">
    <source>
        <dbReference type="EMBL" id="MBK7415587.1"/>
    </source>
</evidence>
<dbReference type="Gene3D" id="3.40.250.10">
    <property type="entry name" value="Rhodanese-like domain"/>
    <property type="match status" value="3"/>
</dbReference>
<feature type="signal peptide" evidence="1">
    <location>
        <begin position="1"/>
        <end position="29"/>
    </location>
</feature>
<protein>
    <submittedName>
        <fullName evidence="3">Rhodanese-like domain-containing protein</fullName>
    </submittedName>
</protein>
<sequence>MKSNRPLAIAVLLAAIFAAPTIFPSVSLAADSAAVQPKAGWYQQVGSGRFCRKYAVLPKPEGVQIIDSRPATRKFDPGHIPTAMNLPDTQFDKLVDQLPKDKNTLLIFYCDGPECMLSHNSAFRAEKLGYTNIQVYAEGYPDWIKNGHIGAVSVPFIKKLIDDKAPMTLIDSRPKERKFDKGHIPGAISIPDLQFDKMVDRLPADKAAPLYFYCEGLSCKLSSDSAAKAVKLGYSAVKVVPEGYPAWEKLYGTETAATPAKPTLQAGKESGTITVASFEKIFKEAPETIHVVDVRDPAEMASGSFKGAIAFPINTLEKRIEELPSDKPIVFVCGTGARSGEAHDMAKLYRPALKTYFLEADIKWNKDGSYSIVEKK</sequence>
<comment type="caution">
    <text evidence="3">The sequence shown here is derived from an EMBL/GenBank/DDBJ whole genome shotgun (WGS) entry which is preliminary data.</text>
</comment>
<dbReference type="PANTHER" id="PTHR43031">
    <property type="entry name" value="FAD-DEPENDENT OXIDOREDUCTASE"/>
    <property type="match status" value="1"/>
</dbReference>
<proteinExistence type="predicted"/>
<dbReference type="PROSITE" id="PS50206">
    <property type="entry name" value="RHODANESE_3"/>
    <property type="match status" value="3"/>
</dbReference>
<dbReference type="CDD" id="cd00158">
    <property type="entry name" value="RHOD"/>
    <property type="match status" value="3"/>
</dbReference>
<gene>
    <name evidence="3" type="ORF">IPJ38_11240</name>
</gene>
<feature type="domain" description="Rhodanese" evidence="2">
    <location>
        <begin position="285"/>
        <end position="373"/>
    </location>
</feature>
<evidence type="ECO:0000256" key="1">
    <source>
        <dbReference type="SAM" id="SignalP"/>
    </source>
</evidence>
<accession>A0A935K4P2</accession>
<dbReference type="EMBL" id="JADJMS010000022">
    <property type="protein sequence ID" value="MBK7415587.1"/>
    <property type="molecule type" value="Genomic_DNA"/>
</dbReference>
<feature type="domain" description="Rhodanese" evidence="2">
    <location>
        <begin position="59"/>
        <end position="145"/>
    </location>
</feature>
<feature type="chain" id="PRO_5038132264" evidence="1">
    <location>
        <begin position="30"/>
        <end position="376"/>
    </location>
</feature>
<evidence type="ECO:0000259" key="2">
    <source>
        <dbReference type="PROSITE" id="PS50206"/>
    </source>
</evidence>
<organism evidence="3 4">
    <name type="scientific">Candidatus Dechloromonas phosphorivorans</name>
    <dbReference type="NCBI Taxonomy" id="2899244"/>
    <lineage>
        <taxon>Bacteria</taxon>
        <taxon>Pseudomonadati</taxon>
        <taxon>Pseudomonadota</taxon>
        <taxon>Betaproteobacteria</taxon>
        <taxon>Rhodocyclales</taxon>
        <taxon>Azonexaceae</taxon>
        <taxon>Dechloromonas</taxon>
    </lineage>
</organism>